<dbReference type="GO" id="GO:0000287">
    <property type="term" value="F:magnesium ion binding"/>
    <property type="evidence" value="ECO:0007669"/>
    <property type="project" value="InterPro"/>
</dbReference>
<sequence length="203" mass="23011">MAINKKITFFLIGAILTSITIGCKHESEQEKQVNFYNIPTFSKQGVLQAIVETPTGTTNPITYNPKNNSFNTDTSYSKRNNPLPYLGNYGFIPSTHKGNSAIEVFILADTLPTASIIGIQPIALIKAKRQEEEIAKIIAIPQKKEHQVLSIKNFKELYEEFPETRKEINNWLLQHNAAKNYKIMAWQDETAAWKLIENSLEKA</sequence>
<dbReference type="AlphaFoldDB" id="A0A840F194"/>
<keyword evidence="5" id="KW-0460">Magnesium</keyword>
<comment type="cofactor">
    <cofactor evidence="1">
        <name>Mg(2+)</name>
        <dbReference type="ChEBI" id="CHEBI:18420"/>
    </cofactor>
</comment>
<dbReference type="SUPFAM" id="SSF50324">
    <property type="entry name" value="Inorganic pyrophosphatase"/>
    <property type="match status" value="1"/>
</dbReference>
<dbReference type="EC" id="3.6.1.1" evidence="2"/>
<dbReference type="EMBL" id="JACIFO010000015">
    <property type="protein sequence ID" value="MBB4120034.1"/>
    <property type="molecule type" value="Genomic_DNA"/>
</dbReference>
<evidence type="ECO:0000256" key="4">
    <source>
        <dbReference type="ARBA" id="ARBA00022801"/>
    </source>
</evidence>
<protein>
    <recommendedName>
        <fullName evidence="2">inorganic diphosphatase</fullName>
        <ecNumber evidence="2">3.6.1.1</ecNumber>
    </recommendedName>
</protein>
<dbReference type="PROSITE" id="PS51257">
    <property type="entry name" value="PROKAR_LIPOPROTEIN"/>
    <property type="match status" value="1"/>
</dbReference>
<keyword evidence="4 6" id="KW-0378">Hydrolase</keyword>
<gene>
    <name evidence="6" type="ORF">GGR32_002346</name>
</gene>
<evidence type="ECO:0000256" key="1">
    <source>
        <dbReference type="ARBA" id="ARBA00001946"/>
    </source>
</evidence>
<keyword evidence="7" id="KW-1185">Reference proteome</keyword>
<dbReference type="Pfam" id="PF00719">
    <property type="entry name" value="Pyrophosphatase"/>
    <property type="match status" value="1"/>
</dbReference>
<evidence type="ECO:0000256" key="2">
    <source>
        <dbReference type="ARBA" id="ARBA00012146"/>
    </source>
</evidence>
<evidence type="ECO:0000313" key="6">
    <source>
        <dbReference type="EMBL" id="MBB4120034.1"/>
    </source>
</evidence>
<evidence type="ECO:0000256" key="3">
    <source>
        <dbReference type="ARBA" id="ARBA00022723"/>
    </source>
</evidence>
<dbReference type="GO" id="GO:0004427">
    <property type="term" value="F:inorganic diphosphate phosphatase activity"/>
    <property type="evidence" value="ECO:0007669"/>
    <property type="project" value="UniProtKB-EC"/>
</dbReference>
<dbReference type="RefSeq" id="WP_183478367.1">
    <property type="nucleotide sequence ID" value="NZ_JACIFO010000015.1"/>
</dbReference>
<dbReference type="Proteomes" id="UP000553034">
    <property type="component" value="Unassembled WGS sequence"/>
</dbReference>
<dbReference type="Gene3D" id="3.90.80.10">
    <property type="entry name" value="Inorganic pyrophosphatase"/>
    <property type="match status" value="1"/>
</dbReference>
<evidence type="ECO:0000256" key="5">
    <source>
        <dbReference type="ARBA" id="ARBA00022842"/>
    </source>
</evidence>
<accession>A0A840F194</accession>
<dbReference type="GO" id="GO:0005737">
    <property type="term" value="C:cytoplasm"/>
    <property type="evidence" value="ECO:0007669"/>
    <property type="project" value="InterPro"/>
</dbReference>
<reference evidence="6 7" key="1">
    <citation type="submission" date="2020-08" db="EMBL/GenBank/DDBJ databases">
        <title>Genomic Encyclopedia of Type Strains, Phase IV (KMG-IV): sequencing the most valuable type-strain genomes for metagenomic binning, comparative biology and taxonomic classification.</title>
        <authorList>
            <person name="Goeker M."/>
        </authorList>
    </citation>
    <scope>NUCLEOTIDE SEQUENCE [LARGE SCALE GENOMIC DNA]</scope>
    <source>
        <strain evidence="6 7">DSM 29568</strain>
    </source>
</reference>
<name>A0A840F194_9FLAO</name>
<evidence type="ECO:0000313" key="7">
    <source>
        <dbReference type="Proteomes" id="UP000553034"/>
    </source>
</evidence>
<dbReference type="GO" id="GO:0006796">
    <property type="term" value="P:phosphate-containing compound metabolic process"/>
    <property type="evidence" value="ECO:0007669"/>
    <property type="project" value="InterPro"/>
</dbReference>
<organism evidence="6 7">
    <name type="scientific">Mesonia hippocampi</name>
    <dbReference type="NCBI Taxonomy" id="1628250"/>
    <lineage>
        <taxon>Bacteria</taxon>
        <taxon>Pseudomonadati</taxon>
        <taxon>Bacteroidota</taxon>
        <taxon>Flavobacteriia</taxon>
        <taxon>Flavobacteriales</taxon>
        <taxon>Flavobacteriaceae</taxon>
        <taxon>Mesonia</taxon>
    </lineage>
</organism>
<comment type="caution">
    <text evidence="6">The sequence shown here is derived from an EMBL/GenBank/DDBJ whole genome shotgun (WGS) entry which is preliminary data.</text>
</comment>
<keyword evidence="3" id="KW-0479">Metal-binding</keyword>
<dbReference type="InterPro" id="IPR008162">
    <property type="entry name" value="Pyrophosphatase"/>
</dbReference>
<proteinExistence type="predicted"/>
<dbReference type="InterPro" id="IPR036649">
    <property type="entry name" value="Pyrophosphatase_sf"/>
</dbReference>